<dbReference type="InterPro" id="IPR003953">
    <property type="entry name" value="FAD-dep_OxRdtase_2_FAD-bd"/>
</dbReference>
<sequence>MFDYDVIVVGAGNAALAAANSARQQEASRVLVLEKAPEKDRGGNTHYSGGLLRIAFNTGEDLRPLIPDAEETVLGFFFGDVPSYTEDEFM</sequence>
<dbReference type="AlphaFoldDB" id="A0A382L298"/>
<evidence type="ECO:0000256" key="2">
    <source>
        <dbReference type="ARBA" id="ARBA00023002"/>
    </source>
</evidence>
<dbReference type="InterPro" id="IPR036188">
    <property type="entry name" value="FAD/NAD-bd_sf"/>
</dbReference>
<keyword evidence="2" id="KW-0560">Oxidoreductase</keyword>
<name>A0A382L298_9ZZZZ</name>
<keyword evidence="1" id="KW-0285">Flavoprotein</keyword>
<dbReference type="EMBL" id="UINC01083582">
    <property type="protein sequence ID" value="SVC29422.1"/>
    <property type="molecule type" value="Genomic_DNA"/>
</dbReference>
<protein>
    <recommendedName>
        <fullName evidence="3">FAD-dependent oxidoreductase 2 FAD-binding domain-containing protein</fullName>
    </recommendedName>
</protein>
<feature type="domain" description="FAD-dependent oxidoreductase 2 FAD-binding" evidence="3">
    <location>
        <begin position="5"/>
        <end position="58"/>
    </location>
</feature>
<reference evidence="4" key="1">
    <citation type="submission" date="2018-05" db="EMBL/GenBank/DDBJ databases">
        <authorList>
            <person name="Lanie J.A."/>
            <person name="Ng W.-L."/>
            <person name="Kazmierczak K.M."/>
            <person name="Andrzejewski T.M."/>
            <person name="Davidsen T.M."/>
            <person name="Wayne K.J."/>
            <person name="Tettelin H."/>
            <person name="Glass J.I."/>
            <person name="Rusch D."/>
            <person name="Podicherti R."/>
            <person name="Tsui H.-C.T."/>
            <person name="Winkler M.E."/>
        </authorList>
    </citation>
    <scope>NUCLEOTIDE SEQUENCE</scope>
</reference>
<proteinExistence type="predicted"/>
<gene>
    <name evidence="4" type="ORF">METZ01_LOCUS282276</name>
</gene>
<organism evidence="4">
    <name type="scientific">marine metagenome</name>
    <dbReference type="NCBI Taxonomy" id="408172"/>
    <lineage>
        <taxon>unclassified sequences</taxon>
        <taxon>metagenomes</taxon>
        <taxon>ecological metagenomes</taxon>
    </lineage>
</organism>
<dbReference type="Gene3D" id="3.50.50.60">
    <property type="entry name" value="FAD/NAD(P)-binding domain"/>
    <property type="match status" value="1"/>
</dbReference>
<dbReference type="Pfam" id="PF00890">
    <property type="entry name" value="FAD_binding_2"/>
    <property type="match status" value="1"/>
</dbReference>
<feature type="non-terminal residue" evidence="4">
    <location>
        <position position="90"/>
    </location>
</feature>
<evidence type="ECO:0000259" key="3">
    <source>
        <dbReference type="Pfam" id="PF00890"/>
    </source>
</evidence>
<evidence type="ECO:0000313" key="4">
    <source>
        <dbReference type="EMBL" id="SVC29422.1"/>
    </source>
</evidence>
<evidence type="ECO:0000256" key="1">
    <source>
        <dbReference type="ARBA" id="ARBA00022630"/>
    </source>
</evidence>
<dbReference type="GO" id="GO:0016491">
    <property type="term" value="F:oxidoreductase activity"/>
    <property type="evidence" value="ECO:0007669"/>
    <property type="project" value="UniProtKB-KW"/>
</dbReference>
<dbReference type="SUPFAM" id="SSF51905">
    <property type="entry name" value="FAD/NAD(P)-binding domain"/>
    <property type="match status" value="1"/>
</dbReference>
<accession>A0A382L298</accession>